<dbReference type="EMBL" id="CP011104">
    <property type="protein sequence ID" value="AKH64250.1"/>
    <property type="molecule type" value="Genomic_DNA"/>
</dbReference>
<dbReference type="RefSeq" id="WP_046975378.1">
    <property type="nucleotide sequence ID" value="NZ_CP011104.1"/>
</dbReference>
<dbReference type="KEGG" id="ptt:VY86_13875"/>
<gene>
    <name evidence="1" type="ORF">VY86_13875</name>
</gene>
<accession>A0A0F7LNV4</accession>
<dbReference type="Pfam" id="PF07419">
    <property type="entry name" value="PilM"/>
    <property type="match status" value="1"/>
</dbReference>
<dbReference type="Proteomes" id="UP000034866">
    <property type="component" value="Chromosome"/>
</dbReference>
<protein>
    <submittedName>
        <fullName evidence="1">Pilus assembly protein PilP</fullName>
    </submittedName>
</protein>
<dbReference type="AlphaFoldDB" id="A0A0F7LNV4"/>
<dbReference type="PATRIC" id="fig|230089.6.peg.3121"/>
<name>A0A0F7LNV4_9GAMM</name>
<proteinExistence type="predicted"/>
<dbReference type="OrthoDB" id="6454277at2"/>
<dbReference type="InterPro" id="IPR009987">
    <property type="entry name" value="IM_PilM"/>
</dbReference>
<evidence type="ECO:0000313" key="1">
    <source>
        <dbReference type="EMBL" id="AKH64250.1"/>
    </source>
</evidence>
<keyword evidence="2" id="KW-1185">Reference proteome</keyword>
<evidence type="ECO:0000313" key="2">
    <source>
        <dbReference type="Proteomes" id="UP000034866"/>
    </source>
</evidence>
<organism evidence="1 2">
    <name type="scientific">Photorhabdus thracensis</name>
    <dbReference type="NCBI Taxonomy" id="230089"/>
    <lineage>
        <taxon>Bacteria</taxon>
        <taxon>Pseudomonadati</taxon>
        <taxon>Pseudomonadota</taxon>
        <taxon>Gammaproteobacteria</taxon>
        <taxon>Enterobacterales</taxon>
        <taxon>Morganellaceae</taxon>
        <taxon>Photorhabdus</taxon>
    </lineage>
</organism>
<dbReference type="Gene3D" id="3.30.450.360">
    <property type="match status" value="1"/>
</dbReference>
<dbReference type="STRING" id="230089.VY86_13875"/>
<sequence>MGYVISAFALVFLLIAGGIQLRQAEQLHIDRDNARARILADQMLLLASAINHWRGGYASKNGTVDLRKLILPFQPDAHIRHVISQGRLWVWMPEIPGLVTALRERTKGSMLMGEVRQGRLYGLSGQAIGFTLPDGISDGDVVYFN</sequence>
<reference evidence="1 2" key="1">
    <citation type="journal article" date="2015" name="J. Biotechnol.">
        <title>Complete genome sequence of Photorhabdus temperata subsp. thracensis 39-8(T), an entomopathogenic bacterium for the improved commercial bioinsecticide.</title>
        <authorList>
            <person name="Kwak Y."/>
            <person name="Shin J.H."/>
        </authorList>
    </citation>
    <scope>NUCLEOTIDE SEQUENCE [LARGE SCALE GENOMIC DNA]</scope>
    <source>
        <strain evidence="1 2">DSM 15199</strain>
    </source>
</reference>
<reference evidence="2" key="2">
    <citation type="submission" date="2015-03" db="EMBL/GenBank/DDBJ databases">
        <title>Genome sequence of Azospirillum thiophilum strain DSM 21654T.</title>
        <authorList>
            <person name="Kwak Y."/>
            <person name="Shin J.-H."/>
        </authorList>
    </citation>
    <scope>NUCLEOTIDE SEQUENCE [LARGE SCALE GENOMIC DNA]</scope>
    <source>
        <strain evidence="2">DSM 15199</strain>
    </source>
</reference>